<dbReference type="Proteomes" id="UP000253383">
    <property type="component" value="Unassembled WGS sequence"/>
</dbReference>
<dbReference type="EMBL" id="QOWE01000012">
    <property type="protein sequence ID" value="RCR68615.1"/>
    <property type="molecule type" value="Genomic_DNA"/>
</dbReference>
<keyword evidence="2" id="KW-0547">Nucleotide-binding</keyword>
<dbReference type="PANTHER" id="PTHR30595">
    <property type="entry name" value="GLPR-RELATED TRANSCRIPTIONAL REPRESSOR"/>
    <property type="match status" value="1"/>
</dbReference>
<evidence type="ECO:0000259" key="1">
    <source>
        <dbReference type="Pfam" id="PF04326"/>
    </source>
</evidence>
<name>A0A368JMX8_9BACT</name>
<dbReference type="PANTHER" id="PTHR30595:SF6">
    <property type="entry name" value="SCHLAFEN ALBA-2 DOMAIN-CONTAINING PROTEIN"/>
    <property type="match status" value="1"/>
</dbReference>
<dbReference type="GO" id="GO:0005524">
    <property type="term" value="F:ATP binding"/>
    <property type="evidence" value="ECO:0007669"/>
    <property type="project" value="UniProtKB-KW"/>
</dbReference>
<proteinExistence type="predicted"/>
<keyword evidence="2" id="KW-0067">ATP-binding</keyword>
<keyword evidence="3" id="KW-1185">Reference proteome</keyword>
<dbReference type="RefSeq" id="WP_114407034.1">
    <property type="nucleotide sequence ID" value="NZ_QOWE01000012.1"/>
</dbReference>
<comment type="caution">
    <text evidence="2">The sequence shown here is derived from an EMBL/GenBank/DDBJ whole genome shotgun (WGS) entry which is preliminary data.</text>
</comment>
<reference evidence="2 3" key="1">
    <citation type="submission" date="2018-07" db="EMBL/GenBank/DDBJ databases">
        <title>Genome analysis of Larkinella rosea.</title>
        <authorList>
            <person name="Zhou Z."/>
            <person name="Wang G."/>
        </authorList>
    </citation>
    <scope>NUCLEOTIDE SEQUENCE [LARGE SCALE GENOMIC DNA]</scope>
    <source>
        <strain evidence="3">zzj9</strain>
    </source>
</reference>
<dbReference type="Gene3D" id="3.30.950.30">
    <property type="entry name" value="Schlafen, AAA domain"/>
    <property type="match status" value="1"/>
</dbReference>
<organism evidence="2 3">
    <name type="scientific">Larkinella punicea</name>
    <dbReference type="NCBI Taxonomy" id="2315727"/>
    <lineage>
        <taxon>Bacteria</taxon>
        <taxon>Pseudomonadati</taxon>
        <taxon>Bacteroidota</taxon>
        <taxon>Cytophagia</taxon>
        <taxon>Cytophagales</taxon>
        <taxon>Spirosomataceae</taxon>
        <taxon>Larkinella</taxon>
    </lineage>
</organism>
<protein>
    <submittedName>
        <fullName evidence="2">ATP-binding protein</fullName>
    </submittedName>
</protein>
<dbReference type="AlphaFoldDB" id="A0A368JMX8"/>
<accession>A0A368JMX8</accession>
<gene>
    <name evidence="2" type="ORF">DUE52_16020</name>
</gene>
<sequence length="208" mass="23317">MRYNLTELIARGEGTRLEFKSTIHTAYRIARTLTAFSNTSGGLLLIGVSDDGRVSGVESELYEMQKIEKATDLLIDPAISVSYEVINELGRQVILIEVAESDEKPHYAIDEKGKRTIYVRAKDKSVPTNKLILTNLVTPDGPLLQSSNVRNLIQVLRKTDFITAKQYAQLVNISEYRASKLLHQLTGQGLLLMVDKPRPVRFSLKISE</sequence>
<dbReference type="Pfam" id="PF04326">
    <property type="entry name" value="SLFN_AlbA_2"/>
    <property type="match status" value="1"/>
</dbReference>
<dbReference type="InterPro" id="IPR007421">
    <property type="entry name" value="Schlafen_AlbA_2_dom"/>
</dbReference>
<evidence type="ECO:0000313" key="3">
    <source>
        <dbReference type="Proteomes" id="UP000253383"/>
    </source>
</evidence>
<feature type="domain" description="Schlafen AlbA-2" evidence="1">
    <location>
        <begin position="13"/>
        <end position="127"/>
    </location>
</feature>
<evidence type="ECO:0000313" key="2">
    <source>
        <dbReference type="EMBL" id="RCR68615.1"/>
    </source>
</evidence>
<dbReference type="InterPro" id="IPR038461">
    <property type="entry name" value="Schlafen_AlbA_2_dom_sf"/>
</dbReference>
<dbReference type="OrthoDB" id="9810282at2"/>